<reference evidence="1 2" key="1">
    <citation type="journal article" date="2019" name="Environ. Microbiol.">
        <title>At the nexus of three kingdoms: the genome of the mycorrhizal fungus Gigaspora margarita provides insights into plant, endobacterial and fungal interactions.</title>
        <authorList>
            <person name="Venice F."/>
            <person name="Ghignone S."/>
            <person name="Salvioli di Fossalunga A."/>
            <person name="Amselem J."/>
            <person name="Novero M."/>
            <person name="Xianan X."/>
            <person name="Sedzielewska Toro K."/>
            <person name="Morin E."/>
            <person name="Lipzen A."/>
            <person name="Grigoriev I.V."/>
            <person name="Henrissat B."/>
            <person name="Martin F.M."/>
            <person name="Bonfante P."/>
        </authorList>
    </citation>
    <scope>NUCLEOTIDE SEQUENCE [LARGE SCALE GENOMIC DNA]</scope>
    <source>
        <strain evidence="1 2">BEG34</strain>
    </source>
</reference>
<accession>A0A8H3X175</accession>
<gene>
    <name evidence="1" type="ORF">F8M41_011292</name>
</gene>
<keyword evidence="2" id="KW-1185">Reference proteome</keyword>
<name>A0A8H3X175_GIGMA</name>
<evidence type="ECO:0000313" key="2">
    <source>
        <dbReference type="Proteomes" id="UP000439903"/>
    </source>
</evidence>
<protein>
    <submittedName>
        <fullName evidence="1">Zinc finger protein: PROVISIONAL</fullName>
    </submittedName>
</protein>
<dbReference type="AlphaFoldDB" id="A0A8H3X175"/>
<comment type="caution">
    <text evidence="1">The sequence shown here is derived from an EMBL/GenBank/DDBJ whole genome shotgun (WGS) entry which is preliminary data.</text>
</comment>
<dbReference type="OrthoDB" id="2352501at2759"/>
<sequence length="104" mass="11847">MKDETKGILIEETVCLKPKIYLVLLAGHDPKTPDNPDSENSKKKYGIQKAKGVKKCVIKRELQYDKFLECLRNKKLTRHNMYASEISPEEAEGRAIKAKLCVKA</sequence>
<evidence type="ECO:0000313" key="1">
    <source>
        <dbReference type="EMBL" id="KAF0386971.1"/>
    </source>
</evidence>
<dbReference type="Proteomes" id="UP000439903">
    <property type="component" value="Unassembled WGS sequence"/>
</dbReference>
<dbReference type="EMBL" id="WTPW01002313">
    <property type="protein sequence ID" value="KAF0386971.1"/>
    <property type="molecule type" value="Genomic_DNA"/>
</dbReference>
<proteinExistence type="predicted"/>
<organism evidence="1 2">
    <name type="scientific">Gigaspora margarita</name>
    <dbReference type="NCBI Taxonomy" id="4874"/>
    <lineage>
        <taxon>Eukaryota</taxon>
        <taxon>Fungi</taxon>
        <taxon>Fungi incertae sedis</taxon>
        <taxon>Mucoromycota</taxon>
        <taxon>Glomeromycotina</taxon>
        <taxon>Glomeromycetes</taxon>
        <taxon>Diversisporales</taxon>
        <taxon>Gigasporaceae</taxon>
        <taxon>Gigaspora</taxon>
    </lineage>
</organism>